<accession>A4EAE2</accession>
<dbReference type="EMBL" id="AAVN02000005">
    <property type="protein sequence ID" value="EBA39466.1"/>
    <property type="molecule type" value="Genomic_DNA"/>
</dbReference>
<dbReference type="Proteomes" id="UP000002979">
    <property type="component" value="Unassembled WGS sequence"/>
</dbReference>
<evidence type="ECO:0000313" key="3">
    <source>
        <dbReference type="Proteomes" id="UP000002979"/>
    </source>
</evidence>
<evidence type="ECO:0000313" key="2">
    <source>
        <dbReference type="EMBL" id="EBA39466.1"/>
    </source>
</evidence>
<feature type="region of interest" description="Disordered" evidence="1">
    <location>
        <begin position="1"/>
        <end position="24"/>
    </location>
</feature>
<comment type="caution">
    <text evidence="2">The sequence shown here is derived from an EMBL/GenBank/DDBJ whole genome shotgun (WGS) entry which is preliminary data.</text>
</comment>
<reference evidence="2 3" key="2">
    <citation type="submission" date="2007-04" db="EMBL/GenBank/DDBJ databases">
        <authorList>
            <person name="Fulton L."/>
            <person name="Clifton S."/>
            <person name="Fulton B."/>
            <person name="Xu J."/>
            <person name="Minx P."/>
            <person name="Mardis E.R."/>
            <person name="Wilson R.K."/>
        </authorList>
    </citation>
    <scope>NUCLEOTIDE SEQUENCE [LARGE SCALE GENOMIC DNA]</scope>
    <source>
        <strain evidence="3">ATCC 25986 / DSM 3979 / JCM 10188 / KCTC 3647 / NCTC 11838 / VPI 1003</strain>
    </source>
</reference>
<protein>
    <submittedName>
        <fullName evidence="2">Uncharacterized protein</fullName>
    </submittedName>
</protein>
<feature type="compositionally biased region" description="Basic and acidic residues" evidence="1">
    <location>
        <begin position="1"/>
        <end position="12"/>
    </location>
</feature>
<dbReference type="AlphaFoldDB" id="A4EAE2"/>
<proteinExistence type="predicted"/>
<evidence type="ECO:0000256" key="1">
    <source>
        <dbReference type="SAM" id="MobiDB-lite"/>
    </source>
</evidence>
<sequence length="312" mass="35071">MQSHPSDTREMSRSVTVTGPNSRQTLQIETKSGAAGRHQSHPLLPLLLVDVEGLYVPPLGAHDVADQTQEEADARGVKAILQVLRMHRTRPIDRRVTQACDVIQIELSRRQPDIVDAGEAHRNRSVAPMLLLHDMRVVDIKATVGARVLQRDHTSRRILVQNAKAREILRVAYLLEPLERGRRKRCRRLFNIQLEQRLAMAIGALKQQPIGKRHVVGHDFVLRRFLAIAEPRIDDNLELLARRLQELKLPQHPKVSHVGNIVADSFSQLCSVKNLVSHGILLKLMDLNLSLRGGRATTVSAGKIGLRLQTRC</sequence>
<gene>
    <name evidence="2" type="ORF">COLAER_01401</name>
</gene>
<reference evidence="2 3" key="1">
    <citation type="submission" date="2007-01" db="EMBL/GenBank/DDBJ databases">
        <title>Draft genome sequence of Collinsella aerofaciens (ATCC 25986).</title>
        <authorList>
            <person name="Sudarsanam P."/>
            <person name="Ley R."/>
            <person name="Guruge J."/>
            <person name="Turnbaugh P.J."/>
            <person name="Mahowald M."/>
            <person name="Liep D."/>
            <person name="Gordon J."/>
        </authorList>
    </citation>
    <scope>NUCLEOTIDE SEQUENCE [LARGE SCALE GENOMIC DNA]</scope>
    <source>
        <strain evidence="3">ATCC 25986 / DSM 3979 / JCM 10188 / KCTC 3647 / NCTC 11838 / VPI 1003</strain>
    </source>
</reference>
<feature type="compositionally biased region" description="Polar residues" evidence="1">
    <location>
        <begin position="13"/>
        <end position="24"/>
    </location>
</feature>
<organism evidence="2 3">
    <name type="scientific">Collinsella aerofaciens (strain ATCC 25986 / DSM 3979 / JCM 10188 / KCTC 3647 / NCTC 11838 / VPI 1003)</name>
    <dbReference type="NCBI Taxonomy" id="411903"/>
    <lineage>
        <taxon>Bacteria</taxon>
        <taxon>Bacillati</taxon>
        <taxon>Actinomycetota</taxon>
        <taxon>Coriobacteriia</taxon>
        <taxon>Coriobacteriales</taxon>
        <taxon>Coriobacteriaceae</taxon>
        <taxon>Collinsella</taxon>
    </lineage>
</organism>
<name>A4EAE2_COLAA</name>